<dbReference type="KEGG" id="mlr:MELLADRAFT_124331"/>
<dbReference type="OrthoDB" id="550577at2759"/>
<dbReference type="InterPro" id="IPR006048">
    <property type="entry name" value="A-amylase/branching_C"/>
</dbReference>
<dbReference type="GeneID" id="18926736"/>
<keyword evidence="7" id="KW-0106">Calcium</keyword>
<keyword evidence="5" id="KW-0479">Metal-binding</keyword>
<comment type="similarity">
    <text evidence="3 10">Belongs to the glycosyl hydrolase 13 family.</text>
</comment>
<dbReference type="SUPFAM" id="SSF51011">
    <property type="entry name" value="Glycosyl hydrolase domain"/>
    <property type="match status" value="1"/>
</dbReference>
<keyword evidence="8 11" id="KW-0119">Carbohydrate metabolism</keyword>
<evidence type="ECO:0000259" key="14">
    <source>
        <dbReference type="SMART" id="SM00642"/>
    </source>
</evidence>
<evidence type="ECO:0000313" key="15">
    <source>
        <dbReference type="EMBL" id="EGG02960.1"/>
    </source>
</evidence>
<evidence type="ECO:0000256" key="8">
    <source>
        <dbReference type="ARBA" id="ARBA00023277"/>
    </source>
</evidence>
<dbReference type="PRINTS" id="PR00110">
    <property type="entry name" value="ALPHAAMYLASE"/>
</dbReference>
<dbReference type="STRING" id="747676.F4RXF9"/>
<dbReference type="RefSeq" id="XP_007413753.1">
    <property type="nucleotide sequence ID" value="XM_007413691.1"/>
</dbReference>
<dbReference type="SMART" id="SM00642">
    <property type="entry name" value="Aamy"/>
    <property type="match status" value="1"/>
</dbReference>
<accession>F4RXF9</accession>
<evidence type="ECO:0000256" key="7">
    <source>
        <dbReference type="ARBA" id="ARBA00022837"/>
    </source>
</evidence>
<evidence type="ECO:0000256" key="2">
    <source>
        <dbReference type="ARBA" id="ARBA00001913"/>
    </source>
</evidence>
<dbReference type="EC" id="3.2.1.1" evidence="4 11"/>
<proteinExistence type="inferred from homology"/>
<evidence type="ECO:0000256" key="5">
    <source>
        <dbReference type="ARBA" id="ARBA00022723"/>
    </source>
</evidence>
<dbReference type="PANTHER" id="PTHR43447">
    <property type="entry name" value="ALPHA-AMYLASE"/>
    <property type="match status" value="1"/>
</dbReference>
<comment type="cofactor">
    <cofactor evidence="2">
        <name>Ca(2+)</name>
        <dbReference type="ChEBI" id="CHEBI:29108"/>
    </cofactor>
</comment>
<dbReference type="SMR" id="F4RXF9"/>
<evidence type="ECO:0000256" key="1">
    <source>
        <dbReference type="ARBA" id="ARBA00000548"/>
    </source>
</evidence>
<reference evidence="16" key="1">
    <citation type="journal article" date="2011" name="Proc. Natl. Acad. Sci. U.S.A.">
        <title>Obligate biotrophy features unraveled by the genomic analysis of rust fungi.</title>
        <authorList>
            <person name="Duplessis S."/>
            <person name="Cuomo C.A."/>
            <person name="Lin Y.-C."/>
            <person name="Aerts A."/>
            <person name="Tisserant E."/>
            <person name="Veneault-Fourrey C."/>
            <person name="Joly D.L."/>
            <person name="Hacquard S."/>
            <person name="Amselem J."/>
            <person name="Cantarel B.L."/>
            <person name="Chiu R."/>
            <person name="Coutinho P.M."/>
            <person name="Feau N."/>
            <person name="Field M."/>
            <person name="Frey P."/>
            <person name="Gelhaye E."/>
            <person name="Goldberg J."/>
            <person name="Grabherr M.G."/>
            <person name="Kodira C.D."/>
            <person name="Kohler A."/>
            <person name="Kuees U."/>
            <person name="Lindquist E.A."/>
            <person name="Lucas S.M."/>
            <person name="Mago R."/>
            <person name="Mauceli E."/>
            <person name="Morin E."/>
            <person name="Murat C."/>
            <person name="Pangilinan J.L."/>
            <person name="Park R."/>
            <person name="Pearson M."/>
            <person name="Quesneville H."/>
            <person name="Rouhier N."/>
            <person name="Sakthikumar S."/>
            <person name="Salamov A.A."/>
            <person name="Schmutz J."/>
            <person name="Selles B."/>
            <person name="Shapiro H."/>
            <person name="Tanguay P."/>
            <person name="Tuskan G.A."/>
            <person name="Henrissat B."/>
            <person name="Van de Peer Y."/>
            <person name="Rouze P."/>
            <person name="Ellis J.G."/>
            <person name="Dodds P.N."/>
            <person name="Schein J.E."/>
            <person name="Zhong S."/>
            <person name="Hamelin R.C."/>
            <person name="Grigoriev I.V."/>
            <person name="Szabo L.J."/>
            <person name="Martin F."/>
        </authorList>
    </citation>
    <scope>NUCLEOTIDE SEQUENCE [LARGE SCALE GENOMIC DNA]</scope>
    <source>
        <strain evidence="16">98AG31 / pathotype 3-4-7</strain>
    </source>
</reference>
<dbReference type="InterPro" id="IPR006047">
    <property type="entry name" value="GH13_cat_dom"/>
</dbReference>
<evidence type="ECO:0000256" key="11">
    <source>
        <dbReference type="RuleBase" id="RU361134"/>
    </source>
</evidence>
<dbReference type="GO" id="GO:0005975">
    <property type="term" value="P:carbohydrate metabolic process"/>
    <property type="evidence" value="ECO:0007669"/>
    <property type="project" value="InterPro"/>
</dbReference>
<gene>
    <name evidence="15" type="ORF">MELLADRAFT_124331</name>
</gene>
<evidence type="ECO:0000256" key="4">
    <source>
        <dbReference type="ARBA" id="ARBA00012595"/>
    </source>
</evidence>
<keyword evidence="12" id="KW-0472">Membrane</keyword>
<evidence type="ECO:0000256" key="9">
    <source>
        <dbReference type="ARBA" id="ARBA00023295"/>
    </source>
</evidence>
<keyword evidence="6 11" id="KW-0378">Hydrolase</keyword>
<evidence type="ECO:0000256" key="10">
    <source>
        <dbReference type="RuleBase" id="RU003615"/>
    </source>
</evidence>
<dbReference type="HOGENOM" id="CLU_013336_0_0_1"/>
<dbReference type="Pfam" id="PF00128">
    <property type="entry name" value="Alpha-amylase"/>
    <property type="match status" value="1"/>
</dbReference>
<evidence type="ECO:0000256" key="3">
    <source>
        <dbReference type="ARBA" id="ARBA00008061"/>
    </source>
</evidence>
<dbReference type="Gene3D" id="3.20.20.80">
    <property type="entry name" value="Glycosidases"/>
    <property type="match status" value="1"/>
</dbReference>
<dbReference type="InterPro" id="IPR013780">
    <property type="entry name" value="Glyco_hydro_b"/>
</dbReference>
<sequence length="500" mass="55616">MLSSSIASAIRVYPRLRLLGGPLIAGLFFLAPGIPTNVRHRFLAILSFLTLGCGLFYRSPESFRRDVTVQLFQWPHIDVANECESHLAPAGYRWVQVSPPQEHIRGPQWWVDYQPVSYILNSKRGSPQQFVEMVNRCNAAGVGVIVDAVVNHMTSGRPEGFGTSGSSFSHYSYDDIYDYHDFHHCGRNGNDHISDYTDRYEVQNCELLGLADLATETTKVRDTIGTYLDSLARIGVTGFRMDASKHMPATDIRAILQRVTNRGRMHIVQEVIFGFDEPIRPEEYIMNGNVHVFQGASDLKRLFKTDGMAHLVHPVGWGSAWGNGYLASEHSTVFVTNHDLERSGGSLVAADPQYLLAHVFILTWSYGQVDILSGYNFTNFDDGPSQFRVHCGQFGWRCEHRHPMIVGAIQIRGRSGSQPVRNIITSGSNRTAYSRGSKGFIALNNEPEEWILPPGTQIGMKPGDYPDVLGSNQIVVRVGGRGRLIDSIVIPGFSAVGIHL</sequence>
<dbReference type="InterPro" id="IPR017853">
    <property type="entry name" value="GH"/>
</dbReference>
<dbReference type="EMBL" id="GL883127">
    <property type="protein sequence ID" value="EGG02960.1"/>
    <property type="molecule type" value="Genomic_DNA"/>
</dbReference>
<dbReference type="VEuPathDB" id="FungiDB:MELLADRAFT_124331"/>
<dbReference type="eggNOG" id="KOG2212">
    <property type="taxonomic scope" value="Eukaryota"/>
</dbReference>
<dbReference type="SUPFAM" id="SSF51445">
    <property type="entry name" value="(Trans)glycosidases"/>
    <property type="match status" value="1"/>
</dbReference>
<dbReference type="GO" id="GO:0046872">
    <property type="term" value="F:metal ion binding"/>
    <property type="evidence" value="ECO:0007669"/>
    <property type="project" value="UniProtKB-KW"/>
</dbReference>
<dbReference type="Gene3D" id="2.60.40.1180">
    <property type="entry name" value="Golgi alpha-mannosidase II"/>
    <property type="match status" value="1"/>
</dbReference>
<keyword evidence="12" id="KW-0812">Transmembrane</keyword>
<dbReference type="GO" id="GO:0004556">
    <property type="term" value="F:alpha-amylase activity"/>
    <property type="evidence" value="ECO:0007669"/>
    <property type="project" value="UniProtKB-UniRule"/>
</dbReference>
<dbReference type="CDD" id="cd11317">
    <property type="entry name" value="AmyAc_bac_euk_AmyA"/>
    <property type="match status" value="1"/>
</dbReference>
<evidence type="ECO:0000256" key="6">
    <source>
        <dbReference type="ARBA" id="ARBA00022801"/>
    </source>
</evidence>
<feature type="domain" description="Alpha-amylase C-terminal" evidence="13">
    <location>
        <begin position="421"/>
        <end position="499"/>
    </location>
</feature>
<keyword evidence="9 11" id="KW-0326">Glycosidase</keyword>
<evidence type="ECO:0000313" key="16">
    <source>
        <dbReference type="Proteomes" id="UP000001072"/>
    </source>
</evidence>
<keyword evidence="12" id="KW-1133">Transmembrane helix</keyword>
<dbReference type="InterPro" id="IPR006046">
    <property type="entry name" value="Alpha_amylase"/>
</dbReference>
<evidence type="ECO:0000259" key="13">
    <source>
        <dbReference type="SMART" id="SM00632"/>
    </source>
</evidence>
<dbReference type="InParanoid" id="F4RXF9"/>
<dbReference type="AlphaFoldDB" id="F4RXF9"/>
<dbReference type="Pfam" id="PF02806">
    <property type="entry name" value="Alpha-amylase_C"/>
    <property type="match status" value="1"/>
</dbReference>
<name>F4RXF9_MELLP</name>
<dbReference type="InterPro" id="IPR031319">
    <property type="entry name" value="A-amylase_C"/>
</dbReference>
<dbReference type="Proteomes" id="UP000001072">
    <property type="component" value="Unassembled WGS sequence"/>
</dbReference>
<protein>
    <recommendedName>
        <fullName evidence="4 11">Alpha-amylase</fullName>
        <ecNumber evidence="4 11">3.2.1.1</ecNumber>
    </recommendedName>
</protein>
<feature type="domain" description="Glycosyl hydrolase family 13 catalytic" evidence="14">
    <location>
        <begin position="66"/>
        <end position="412"/>
    </location>
</feature>
<keyword evidence="16" id="KW-1185">Reference proteome</keyword>
<feature type="transmembrane region" description="Helical" evidence="12">
    <location>
        <begin position="12"/>
        <end position="34"/>
    </location>
</feature>
<evidence type="ECO:0000256" key="12">
    <source>
        <dbReference type="SAM" id="Phobius"/>
    </source>
</evidence>
<dbReference type="SMART" id="SM00632">
    <property type="entry name" value="Aamy_C"/>
    <property type="match status" value="1"/>
</dbReference>
<comment type="catalytic activity">
    <reaction evidence="1 11">
        <text>Endohydrolysis of (1-&gt;4)-alpha-D-glucosidic linkages in polysaccharides containing three or more (1-&gt;4)-alpha-linked D-glucose units.</text>
        <dbReference type="EC" id="3.2.1.1"/>
    </reaction>
</comment>
<organism evidence="16">
    <name type="scientific">Melampsora larici-populina (strain 98AG31 / pathotype 3-4-7)</name>
    <name type="common">Poplar leaf rust fungus</name>
    <dbReference type="NCBI Taxonomy" id="747676"/>
    <lineage>
        <taxon>Eukaryota</taxon>
        <taxon>Fungi</taxon>
        <taxon>Dikarya</taxon>
        <taxon>Basidiomycota</taxon>
        <taxon>Pucciniomycotina</taxon>
        <taxon>Pucciniomycetes</taxon>
        <taxon>Pucciniales</taxon>
        <taxon>Melampsoraceae</taxon>
        <taxon>Melampsora</taxon>
    </lineage>
</organism>